<evidence type="ECO:0000259" key="7">
    <source>
        <dbReference type="Pfam" id="PF00700"/>
    </source>
</evidence>
<dbReference type="InterPro" id="IPR001492">
    <property type="entry name" value="Flagellin"/>
</dbReference>
<comment type="function">
    <text evidence="4">Flagellin is the subunit protein which polymerizes to form the filaments of bacterial flagella.</text>
</comment>
<dbReference type="PRINTS" id="PR00207">
    <property type="entry name" value="FLAGELLIN"/>
</dbReference>
<proteinExistence type="inferred from homology"/>
<dbReference type="Pfam" id="PF00669">
    <property type="entry name" value="Flagellin_N"/>
    <property type="match status" value="1"/>
</dbReference>
<keyword evidence="3 4" id="KW-0975">Bacterial flagellum</keyword>
<evidence type="ECO:0000256" key="1">
    <source>
        <dbReference type="ARBA" id="ARBA00005709"/>
    </source>
</evidence>
<dbReference type="InterPro" id="IPR001029">
    <property type="entry name" value="Flagellin_N"/>
</dbReference>
<keyword evidence="9" id="KW-1185">Reference proteome</keyword>
<keyword evidence="5" id="KW-0175">Coiled coil</keyword>
<sequence>MYIHVGLGSRMLSIQPGSFVRADNSSNSTLQPLASGKRINSAADDAAGLAIATRFSSQINATQQAVRNGLDAQSLIQTEDGALSGINDNLLRLKELAVQQGNGILSDSDRQLVAREAEQITAQIQETVAQSQFNGKPLFQAQDSASDFRFQLGSSEQDAVTLSANTLASDIEQTLAGLDFGSADGAAVLSGLGELQQQVTERRTELGAVSNRIDASIDNLRQQNESAQAARSRIEDADFAKVASERAREQFLQQAQISTQSQANANASDVLRLLS</sequence>
<evidence type="ECO:0000256" key="3">
    <source>
        <dbReference type="ARBA" id="ARBA00023143"/>
    </source>
</evidence>
<accession>A0A222FJB8</accession>
<dbReference type="EMBL" id="CP022530">
    <property type="protein sequence ID" value="ASP38860.1"/>
    <property type="molecule type" value="Genomic_DNA"/>
</dbReference>
<organism evidence="8 9">
    <name type="scientific">Bacterioplanes sanyensis</name>
    <dbReference type="NCBI Taxonomy" id="1249553"/>
    <lineage>
        <taxon>Bacteria</taxon>
        <taxon>Pseudomonadati</taxon>
        <taxon>Pseudomonadota</taxon>
        <taxon>Gammaproteobacteria</taxon>
        <taxon>Oceanospirillales</taxon>
        <taxon>Oceanospirillaceae</taxon>
        <taxon>Bacterioplanes</taxon>
    </lineage>
</organism>
<dbReference type="GO" id="GO:0005576">
    <property type="term" value="C:extracellular region"/>
    <property type="evidence" value="ECO:0007669"/>
    <property type="project" value="UniProtKB-SubCell"/>
</dbReference>
<dbReference type="PANTHER" id="PTHR42792:SF2">
    <property type="entry name" value="FLAGELLIN"/>
    <property type="match status" value="1"/>
</dbReference>
<dbReference type="AlphaFoldDB" id="A0A222FJB8"/>
<dbReference type="GO" id="GO:0005198">
    <property type="term" value="F:structural molecule activity"/>
    <property type="evidence" value="ECO:0007669"/>
    <property type="project" value="UniProtKB-UniRule"/>
</dbReference>
<comment type="similarity">
    <text evidence="1 4">Belongs to the bacterial flagellin family.</text>
</comment>
<evidence type="ECO:0000256" key="4">
    <source>
        <dbReference type="RuleBase" id="RU362073"/>
    </source>
</evidence>
<evidence type="ECO:0000313" key="9">
    <source>
        <dbReference type="Proteomes" id="UP000202440"/>
    </source>
</evidence>
<name>A0A222FJB8_9GAMM</name>
<dbReference type="Proteomes" id="UP000202440">
    <property type="component" value="Chromosome"/>
</dbReference>
<dbReference type="Pfam" id="PF00700">
    <property type="entry name" value="Flagellin_C"/>
    <property type="match status" value="1"/>
</dbReference>
<dbReference type="InterPro" id="IPR046358">
    <property type="entry name" value="Flagellin_C"/>
</dbReference>
<evidence type="ECO:0000313" key="8">
    <source>
        <dbReference type="EMBL" id="ASP38860.1"/>
    </source>
</evidence>
<protein>
    <recommendedName>
        <fullName evidence="4">Flagellin</fullName>
    </recommendedName>
</protein>
<feature type="domain" description="Flagellin N-terminal" evidence="6">
    <location>
        <begin position="22"/>
        <end position="142"/>
    </location>
</feature>
<feature type="domain" description="Flagellin C-terminal" evidence="7">
    <location>
        <begin position="191"/>
        <end position="274"/>
    </location>
</feature>
<comment type="subcellular location">
    <subcellularLocation>
        <location evidence="4">Secreted</location>
    </subcellularLocation>
    <subcellularLocation>
        <location evidence="4">Bacterial flagellum</location>
    </subcellularLocation>
</comment>
<reference evidence="8 9" key="1">
    <citation type="submission" date="2017-07" db="EMBL/GenBank/DDBJ databases">
        <title>Annotated genome sequence of Bacterioplanes sanyensis isolated from Red Sea.</title>
        <authorList>
            <person name="Rehman Z.U."/>
        </authorList>
    </citation>
    <scope>NUCLEOTIDE SEQUENCE [LARGE SCALE GENOMIC DNA]</scope>
    <source>
        <strain evidence="8 9">NV9</strain>
    </source>
</reference>
<dbReference type="Gene3D" id="6.10.10.10">
    <property type="entry name" value="Flagellar export chaperone, C-terminal domain"/>
    <property type="match status" value="1"/>
</dbReference>
<dbReference type="InterPro" id="IPR042187">
    <property type="entry name" value="Flagellin_C_sub2"/>
</dbReference>
<dbReference type="PANTHER" id="PTHR42792">
    <property type="entry name" value="FLAGELLIN"/>
    <property type="match status" value="1"/>
</dbReference>
<gene>
    <name evidence="8" type="ORF">CHH28_09275</name>
</gene>
<evidence type="ECO:0000259" key="6">
    <source>
        <dbReference type="Pfam" id="PF00669"/>
    </source>
</evidence>
<evidence type="ECO:0000256" key="2">
    <source>
        <dbReference type="ARBA" id="ARBA00022525"/>
    </source>
</evidence>
<dbReference type="SUPFAM" id="SSF64518">
    <property type="entry name" value="Phase 1 flagellin"/>
    <property type="match status" value="1"/>
</dbReference>
<evidence type="ECO:0000256" key="5">
    <source>
        <dbReference type="SAM" id="Coils"/>
    </source>
</evidence>
<feature type="coiled-coil region" evidence="5">
    <location>
        <begin position="210"/>
        <end position="237"/>
    </location>
</feature>
<dbReference type="Gene3D" id="1.20.1330.10">
    <property type="entry name" value="f41 fragment of flagellin, N-terminal domain"/>
    <property type="match status" value="1"/>
</dbReference>
<dbReference type="KEGG" id="bsan:CHH28_09275"/>
<keyword evidence="2 4" id="KW-0964">Secreted</keyword>
<dbReference type="GO" id="GO:0009288">
    <property type="term" value="C:bacterial-type flagellum"/>
    <property type="evidence" value="ECO:0007669"/>
    <property type="project" value="UniProtKB-SubCell"/>
</dbReference>